<dbReference type="AlphaFoldDB" id="A0A8J2JUV5"/>
<comment type="subcellular location">
    <subcellularLocation>
        <location evidence="1">Cell membrane</location>
        <topology evidence="1">Single-pass type II membrane protein</topology>
    </subcellularLocation>
</comment>
<keyword evidence="6" id="KW-1185">Reference proteome</keyword>
<proteinExistence type="inferred from homology"/>
<dbReference type="Pfam" id="PF05649">
    <property type="entry name" value="Peptidase_M13_N"/>
    <property type="match status" value="1"/>
</dbReference>
<keyword evidence="3" id="KW-0732">Signal</keyword>
<comment type="caution">
    <text evidence="5">The sequence shown here is derived from an EMBL/GenBank/DDBJ whole genome shotgun (WGS) entry which is preliminary data.</text>
</comment>
<dbReference type="InterPro" id="IPR008753">
    <property type="entry name" value="Peptidase_M13_N"/>
</dbReference>
<dbReference type="EMBL" id="CAJVCH010028423">
    <property type="protein sequence ID" value="CAG7703982.1"/>
    <property type="molecule type" value="Genomic_DNA"/>
</dbReference>
<feature type="chain" id="PRO_5035324362" description="Peptidase M13 N-terminal domain-containing protein" evidence="3">
    <location>
        <begin position="19"/>
        <end position="201"/>
    </location>
</feature>
<sequence length="201" mass="22412">MAKIYFFLLACILGSVAGIGKYSREESPEKRWADYFMRRPASKIADKLEYIREKSPFAPPKNDINADICFTEECLDASIALLQSINFSVNPCENFFEFSCGKWLADNPLPPSSSRWSHFDVLVQEVNEVTQGILTTPEKPEDFKPVKQVKELYTQCIDLAAIESEGLALVIGILTIDGGWPAITPNWTPAGFDLLTVVAQA</sequence>
<comment type="similarity">
    <text evidence="2">Belongs to the peptidase M13 family.</text>
</comment>
<gene>
    <name evidence="5" type="ORF">AFUS01_LOCUS4539</name>
</gene>
<protein>
    <recommendedName>
        <fullName evidence="4">Peptidase M13 N-terminal domain-containing protein</fullName>
    </recommendedName>
</protein>
<dbReference type="PROSITE" id="PS51885">
    <property type="entry name" value="NEPRILYSIN"/>
    <property type="match status" value="1"/>
</dbReference>
<feature type="domain" description="Peptidase M13 N-terminal" evidence="4">
    <location>
        <begin position="91"/>
        <end position="199"/>
    </location>
</feature>
<dbReference type="OrthoDB" id="7701039at2759"/>
<evidence type="ECO:0000256" key="3">
    <source>
        <dbReference type="SAM" id="SignalP"/>
    </source>
</evidence>
<dbReference type="GO" id="GO:0004222">
    <property type="term" value="F:metalloendopeptidase activity"/>
    <property type="evidence" value="ECO:0007669"/>
    <property type="project" value="InterPro"/>
</dbReference>
<organism evidence="5 6">
    <name type="scientific">Allacma fusca</name>
    <dbReference type="NCBI Taxonomy" id="39272"/>
    <lineage>
        <taxon>Eukaryota</taxon>
        <taxon>Metazoa</taxon>
        <taxon>Ecdysozoa</taxon>
        <taxon>Arthropoda</taxon>
        <taxon>Hexapoda</taxon>
        <taxon>Collembola</taxon>
        <taxon>Symphypleona</taxon>
        <taxon>Sminthuridae</taxon>
        <taxon>Allacma</taxon>
    </lineage>
</organism>
<evidence type="ECO:0000256" key="1">
    <source>
        <dbReference type="ARBA" id="ARBA00004401"/>
    </source>
</evidence>
<reference evidence="5" key="1">
    <citation type="submission" date="2021-06" db="EMBL/GenBank/DDBJ databases">
        <authorList>
            <person name="Hodson N. C."/>
            <person name="Mongue J. A."/>
            <person name="Jaron S. K."/>
        </authorList>
    </citation>
    <scope>NUCLEOTIDE SEQUENCE</scope>
</reference>
<dbReference type="PANTHER" id="PTHR11733:SF237">
    <property type="entry name" value="NEPRILYSIN-LIKE 4"/>
    <property type="match status" value="1"/>
</dbReference>
<dbReference type="PANTHER" id="PTHR11733">
    <property type="entry name" value="ZINC METALLOPROTEASE FAMILY M13 NEPRILYSIN-RELATED"/>
    <property type="match status" value="1"/>
</dbReference>
<dbReference type="GO" id="GO:0005886">
    <property type="term" value="C:plasma membrane"/>
    <property type="evidence" value="ECO:0007669"/>
    <property type="project" value="UniProtKB-SubCell"/>
</dbReference>
<evidence type="ECO:0000259" key="4">
    <source>
        <dbReference type="Pfam" id="PF05649"/>
    </source>
</evidence>
<evidence type="ECO:0000313" key="5">
    <source>
        <dbReference type="EMBL" id="CAG7703982.1"/>
    </source>
</evidence>
<feature type="non-terminal residue" evidence="5">
    <location>
        <position position="1"/>
    </location>
</feature>
<dbReference type="Proteomes" id="UP000708208">
    <property type="component" value="Unassembled WGS sequence"/>
</dbReference>
<feature type="signal peptide" evidence="3">
    <location>
        <begin position="1"/>
        <end position="18"/>
    </location>
</feature>
<evidence type="ECO:0000256" key="2">
    <source>
        <dbReference type="ARBA" id="ARBA00007357"/>
    </source>
</evidence>
<accession>A0A8J2JUV5</accession>
<name>A0A8J2JUV5_9HEXA</name>
<dbReference type="InterPro" id="IPR000718">
    <property type="entry name" value="Peptidase_M13"/>
</dbReference>
<evidence type="ECO:0000313" key="6">
    <source>
        <dbReference type="Proteomes" id="UP000708208"/>
    </source>
</evidence>
<dbReference type="GO" id="GO:0016485">
    <property type="term" value="P:protein processing"/>
    <property type="evidence" value="ECO:0007669"/>
    <property type="project" value="TreeGrafter"/>
</dbReference>